<dbReference type="FunFam" id="3.30.565.10:FF:000010">
    <property type="entry name" value="Sensor histidine kinase RcsC"/>
    <property type="match status" value="1"/>
</dbReference>
<dbReference type="SUPFAM" id="SSF47384">
    <property type="entry name" value="Homodimeric domain of signal transducing histidine kinase"/>
    <property type="match status" value="1"/>
</dbReference>
<evidence type="ECO:0000259" key="18">
    <source>
        <dbReference type="PROSITE" id="PS50110"/>
    </source>
</evidence>
<evidence type="ECO:0000256" key="5">
    <source>
        <dbReference type="ARBA" id="ARBA00022553"/>
    </source>
</evidence>
<dbReference type="PROSITE" id="PS50112">
    <property type="entry name" value="PAS"/>
    <property type="match status" value="3"/>
</dbReference>
<dbReference type="SUPFAM" id="SSF55874">
    <property type="entry name" value="ATPase domain of HSP90 chaperone/DNA topoisomerase II/histidine kinase"/>
    <property type="match status" value="1"/>
</dbReference>
<dbReference type="RefSeq" id="WP_089332458.1">
    <property type="nucleotide sequence ID" value="NZ_FZNS01000003.1"/>
</dbReference>
<keyword evidence="6" id="KW-0808">Transferase</keyword>
<evidence type="ECO:0000256" key="7">
    <source>
        <dbReference type="ARBA" id="ARBA00022692"/>
    </source>
</evidence>
<evidence type="ECO:0000256" key="10">
    <source>
        <dbReference type="ARBA" id="ARBA00022840"/>
    </source>
</evidence>
<accession>A0A238X7R7</accession>
<dbReference type="SMART" id="SM00448">
    <property type="entry name" value="REC"/>
    <property type="match status" value="1"/>
</dbReference>
<evidence type="ECO:0000256" key="16">
    <source>
        <dbReference type="SAM" id="Coils"/>
    </source>
</evidence>
<dbReference type="SUPFAM" id="SSF55785">
    <property type="entry name" value="PYP-like sensor domain (PAS domain)"/>
    <property type="match status" value="4"/>
</dbReference>
<dbReference type="InterPro" id="IPR011006">
    <property type="entry name" value="CheY-like_superfamily"/>
</dbReference>
<name>A0A238X7R7_9BACT</name>
<evidence type="ECO:0000259" key="20">
    <source>
        <dbReference type="PROSITE" id="PS50113"/>
    </source>
</evidence>
<evidence type="ECO:0000256" key="1">
    <source>
        <dbReference type="ARBA" id="ARBA00000085"/>
    </source>
</evidence>
<comment type="subcellular location">
    <subcellularLocation>
        <location evidence="2">Cell membrane</location>
        <topology evidence="2">Multi-pass membrane protein</topology>
    </subcellularLocation>
</comment>
<dbReference type="InterPro" id="IPR013655">
    <property type="entry name" value="PAS_fold_3"/>
</dbReference>
<keyword evidence="7" id="KW-0812">Transmembrane</keyword>
<dbReference type="InterPro" id="IPR005467">
    <property type="entry name" value="His_kinase_dom"/>
</dbReference>
<dbReference type="CDD" id="cd00082">
    <property type="entry name" value="HisKA"/>
    <property type="match status" value="1"/>
</dbReference>
<evidence type="ECO:0000256" key="3">
    <source>
        <dbReference type="ARBA" id="ARBA00012438"/>
    </source>
</evidence>
<dbReference type="InterPro" id="IPR036890">
    <property type="entry name" value="HATPase_C_sf"/>
</dbReference>
<organism evidence="22 23">
    <name type="scientific">Hymenobacter mucosus</name>
    <dbReference type="NCBI Taxonomy" id="1411120"/>
    <lineage>
        <taxon>Bacteria</taxon>
        <taxon>Pseudomonadati</taxon>
        <taxon>Bacteroidota</taxon>
        <taxon>Cytophagia</taxon>
        <taxon>Cytophagales</taxon>
        <taxon>Hymenobacteraceae</taxon>
        <taxon>Hymenobacter</taxon>
    </lineage>
</organism>
<feature type="domain" description="PAS" evidence="19">
    <location>
        <begin position="550"/>
        <end position="593"/>
    </location>
</feature>
<keyword evidence="16" id="KW-0175">Coiled coil</keyword>
<dbReference type="Gene3D" id="3.40.50.2300">
    <property type="match status" value="1"/>
</dbReference>
<dbReference type="InterPro" id="IPR036097">
    <property type="entry name" value="HisK_dim/P_sf"/>
</dbReference>
<dbReference type="Gene3D" id="3.30.450.20">
    <property type="entry name" value="PAS domain"/>
    <property type="match status" value="5"/>
</dbReference>
<proteinExistence type="predicted"/>
<feature type="domain" description="PAC" evidence="20">
    <location>
        <begin position="356"/>
        <end position="409"/>
    </location>
</feature>
<keyword evidence="11" id="KW-1133">Transmembrane helix</keyword>
<keyword evidence="9" id="KW-0418">Kinase</keyword>
<dbReference type="GO" id="GO:0005886">
    <property type="term" value="C:plasma membrane"/>
    <property type="evidence" value="ECO:0007669"/>
    <property type="project" value="UniProtKB-SubCell"/>
</dbReference>
<evidence type="ECO:0000256" key="14">
    <source>
        <dbReference type="PROSITE-ProRule" id="PRU00110"/>
    </source>
</evidence>
<feature type="domain" description="PAS" evidence="19">
    <location>
        <begin position="277"/>
        <end position="353"/>
    </location>
</feature>
<evidence type="ECO:0000256" key="2">
    <source>
        <dbReference type="ARBA" id="ARBA00004651"/>
    </source>
</evidence>
<evidence type="ECO:0000256" key="9">
    <source>
        <dbReference type="ARBA" id="ARBA00022777"/>
    </source>
</evidence>
<feature type="modified residue" description="4-aspartylphosphate" evidence="15">
    <location>
        <position position="987"/>
    </location>
</feature>
<dbReference type="Pfam" id="PF00072">
    <property type="entry name" value="Response_reg"/>
    <property type="match status" value="1"/>
</dbReference>
<keyword evidence="13" id="KW-0472">Membrane</keyword>
<evidence type="ECO:0000259" key="17">
    <source>
        <dbReference type="PROSITE" id="PS50109"/>
    </source>
</evidence>
<dbReference type="InterPro" id="IPR001610">
    <property type="entry name" value="PAC"/>
</dbReference>
<feature type="domain" description="Response regulatory" evidence="18">
    <location>
        <begin position="938"/>
        <end position="1056"/>
    </location>
</feature>
<evidence type="ECO:0000256" key="6">
    <source>
        <dbReference type="ARBA" id="ARBA00022679"/>
    </source>
</evidence>
<dbReference type="InterPro" id="IPR013656">
    <property type="entry name" value="PAS_4"/>
</dbReference>
<dbReference type="SMART" id="SM00091">
    <property type="entry name" value="PAS"/>
    <property type="match status" value="5"/>
</dbReference>
<dbReference type="InterPro" id="IPR004358">
    <property type="entry name" value="Sig_transdc_His_kin-like_C"/>
</dbReference>
<dbReference type="Gene3D" id="1.20.120.160">
    <property type="entry name" value="HPT domain"/>
    <property type="match status" value="1"/>
</dbReference>
<dbReference type="PROSITE" id="PS50113">
    <property type="entry name" value="PAC"/>
    <property type="match status" value="3"/>
</dbReference>
<feature type="domain" description="PAC" evidence="20">
    <location>
        <begin position="624"/>
        <end position="675"/>
    </location>
</feature>
<dbReference type="InterPro" id="IPR000014">
    <property type="entry name" value="PAS"/>
</dbReference>
<dbReference type="Gene3D" id="3.30.565.10">
    <property type="entry name" value="Histidine kinase-like ATPase, C-terminal domain"/>
    <property type="match status" value="1"/>
</dbReference>
<dbReference type="SMART" id="SM00387">
    <property type="entry name" value="HATPase_c"/>
    <property type="match status" value="1"/>
</dbReference>
<dbReference type="InterPro" id="IPR036641">
    <property type="entry name" value="HPT_dom_sf"/>
</dbReference>
<evidence type="ECO:0000259" key="19">
    <source>
        <dbReference type="PROSITE" id="PS50112"/>
    </source>
</evidence>
<dbReference type="Pfam" id="PF08447">
    <property type="entry name" value="PAS_3"/>
    <property type="match status" value="2"/>
</dbReference>
<evidence type="ECO:0000259" key="21">
    <source>
        <dbReference type="PROSITE" id="PS50894"/>
    </source>
</evidence>
<dbReference type="InterPro" id="IPR003661">
    <property type="entry name" value="HisK_dim/P_dom"/>
</dbReference>
<keyword evidence="5 15" id="KW-0597">Phosphoprotein</keyword>
<evidence type="ECO:0000256" key="12">
    <source>
        <dbReference type="ARBA" id="ARBA00023012"/>
    </source>
</evidence>
<comment type="catalytic activity">
    <reaction evidence="1">
        <text>ATP + protein L-histidine = ADP + protein N-phospho-L-histidine.</text>
        <dbReference type="EC" id="2.7.13.3"/>
    </reaction>
</comment>
<feature type="domain" description="HPt" evidence="21">
    <location>
        <begin position="1102"/>
        <end position="1198"/>
    </location>
</feature>
<keyword evidence="8" id="KW-0547">Nucleotide-binding</keyword>
<evidence type="ECO:0000313" key="23">
    <source>
        <dbReference type="Proteomes" id="UP000198310"/>
    </source>
</evidence>
<protein>
    <recommendedName>
        <fullName evidence="3">histidine kinase</fullName>
        <ecNumber evidence="3">2.7.13.3</ecNumber>
    </recommendedName>
</protein>
<dbReference type="GO" id="GO:0000155">
    <property type="term" value="F:phosphorelay sensor kinase activity"/>
    <property type="evidence" value="ECO:0007669"/>
    <property type="project" value="InterPro"/>
</dbReference>
<dbReference type="InterPro" id="IPR008207">
    <property type="entry name" value="Sig_transdc_His_kin_Hpt_dom"/>
</dbReference>
<dbReference type="Pfam" id="PF01627">
    <property type="entry name" value="Hpt"/>
    <property type="match status" value="1"/>
</dbReference>
<dbReference type="Pfam" id="PF13188">
    <property type="entry name" value="PAS_8"/>
    <property type="match status" value="1"/>
</dbReference>
<dbReference type="PROSITE" id="PS50110">
    <property type="entry name" value="RESPONSE_REGULATORY"/>
    <property type="match status" value="1"/>
</dbReference>
<keyword evidence="23" id="KW-1185">Reference proteome</keyword>
<sequence>MSSISYRQLARRLRYVQNAYTTARQECQAAEQQLIELYTRSQAAAAQAAALSHTVNTALLAEDEQGIITLLNTRCCELLLLPQPSTTYIGQPSSVLLQDLAAVFREPERFREDRALITRSRERVSGQLYTLQNGTVLQQDYLPVVQNGRTVLHIWSYEDVTLHQQAQERVQELSQLAEQSPQPIIRYDAMGEARYANPAAARALHALEQPSEADVRQVLRQEIARALQAGQPHTFEQRLDGSFYMWTVAPLGTTDGVNVYLTDITLRRQAEAELVRSQLFTSRLNDTVPNIVFLYDMSTASVVYCNRQGELLLGYTEADIVGMGSTIAERILHPHDLETMRRRYGLFQVLEDGQVLSIEYRMRHKNGSWRWMSLKTTSFMRHPDGQAWQIIGSASDVTERRHAEEQLRQSRMLMERVTNTTPNLIYIFDIDKQANVYYNRYVETMLGYTEAEALELGDRFITRMIPPGEVRRLRRHLAEVASAADGEVLTMEFFLHHRNGSVRWLRVNNTPFERDTQGRVRQIVGSAEDITRWKVADEQRRSANRRLAEQNRLFRQVIDTVPNLIYLKDQHSNYVLANQATAQLYSMSTDELVHTPIEELQKVFPDLERYRRHDEQVLRTQQEMAQEETFSPDDDNVRWFYSTKRPFLLADGTVQVLGVDNDITALKCSEQALQRAKEVAEENAQARQTFLTNMSHEIRTPMNGILGLAELLTKTTLNEQQQQYLTHIQNSAEHLLVIINDILDMAQLGAGRIRLESLPFDLNEVLRSSCQSLMHKATEKGITLRLQLPPADVSTWVLGDPHRLRQVLLNLLNNAVKFTEKGHVLLTCQRVSAPGAEPQFQFTVLDTGIGISSAQLQQMFEPFAQASASTAREYGGSGLGLSISQGLVELLGGELSAESRLHHGSTFRFTLPFGVPTTGPGQQVEEPQPEYGALPNCRVLLAEDNAVNQLLVQAMLERWGVHVDTASSGPEALKLFRLHRYDVILMDIQMPGLDGVATTRLLREHPDSARAATPVVALTAHAMQGEEERYLQAGLDAYLSKPFRQQDLFRLIKNLLSGRPTATVPQPAAASAPLTPPSLLPTPAASTDAPLYDLSNLLRSTDAAFVRRMAHLFITTTPPIVADLEMHLAAENRERIAATAHHLKSSTDSLRIQSLHGPLRRLETAHAETEAPTWDEIKQLVGLVRQKLDAVIVGLLEEFPMS</sequence>
<dbReference type="CDD" id="cd16922">
    <property type="entry name" value="HATPase_EvgS-ArcB-TorS-like"/>
    <property type="match status" value="1"/>
</dbReference>
<dbReference type="Pfam" id="PF02518">
    <property type="entry name" value="HATPase_c"/>
    <property type="match status" value="1"/>
</dbReference>
<dbReference type="CDD" id="cd17546">
    <property type="entry name" value="REC_hyHK_CKI1_RcsC-like"/>
    <property type="match status" value="1"/>
</dbReference>
<dbReference type="PANTHER" id="PTHR45339">
    <property type="entry name" value="HYBRID SIGNAL TRANSDUCTION HISTIDINE KINASE J"/>
    <property type="match status" value="1"/>
</dbReference>
<dbReference type="InterPro" id="IPR001789">
    <property type="entry name" value="Sig_transdc_resp-reg_receiver"/>
</dbReference>
<keyword evidence="4" id="KW-1003">Cell membrane</keyword>
<feature type="domain" description="PAS" evidence="19">
    <location>
        <begin position="410"/>
        <end position="484"/>
    </location>
</feature>
<dbReference type="AlphaFoldDB" id="A0A238X7R7"/>
<dbReference type="SMART" id="SM00388">
    <property type="entry name" value="HisKA"/>
    <property type="match status" value="1"/>
</dbReference>
<dbReference type="CDD" id="cd00130">
    <property type="entry name" value="PAS"/>
    <property type="match status" value="3"/>
</dbReference>
<dbReference type="PROSITE" id="PS50109">
    <property type="entry name" value="HIS_KIN"/>
    <property type="match status" value="1"/>
</dbReference>
<reference evidence="23" key="1">
    <citation type="submission" date="2017-06" db="EMBL/GenBank/DDBJ databases">
        <authorList>
            <person name="Varghese N."/>
            <person name="Submissions S."/>
        </authorList>
    </citation>
    <scope>NUCLEOTIDE SEQUENCE [LARGE SCALE GENOMIC DNA]</scope>
    <source>
        <strain evidence="23">DSM 28041</strain>
    </source>
</reference>
<evidence type="ECO:0000256" key="15">
    <source>
        <dbReference type="PROSITE-ProRule" id="PRU00169"/>
    </source>
</evidence>
<dbReference type="SUPFAM" id="SSF52172">
    <property type="entry name" value="CheY-like"/>
    <property type="match status" value="1"/>
</dbReference>
<evidence type="ECO:0000256" key="13">
    <source>
        <dbReference type="ARBA" id="ARBA00023136"/>
    </source>
</evidence>
<feature type="domain" description="Histidine kinase" evidence="17">
    <location>
        <begin position="693"/>
        <end position="915"/>
    </location>
</feature>
<keyword evidence="10" id="KW-0067">ATP-binding</keyword>
<dbReference type="SUPFAM" id="SSF47226">
    <property type="entry name" value="Histidine-containing phosphotransfer domain, HPT domain"/>
    <property type="match status" value="1"/>
</dbReference>
<dbReference type="PANTHER" id="PTHR45339:SF1">
    <property type="entry name" value="HYBRID SIGNAL TRANSDUCTION HISTIDINE KINASE J"/>
    <property type="match status" value="1"/>
</dbReference>
<gene>
    <name evidence="22" type="ORF">SAMN06269173_103485</name>
</gene>
<dbReference type="GO" id="GO:0005524">
    <property type="term" value="F:ATP binding"/>
    <property type="evidence" value="ECO:0007669"/>
    <property type="project" value="UniProtKB-KW"/>
</dbReference>
<dbReference type="FunFam" id="1.10.287.130:FF:000004">
    <property type="entry name" value="Ethylene receptor 1"/>
    <property type="match status" value="1"/>
</dbReference>
<dbReference type="Proteomes" id="UP000198310">
    <property type="component" value="Unassembled WGS sequence"/>
</dbReference>
<dbReference type="NCBIfam" id="TIGR00229">
    <property type="entry name" value="sensory_box"/>
    <property type="match status" value="3"/>
</dbReference>
<dbReference type="InterPro" id="IPR000700">
    <property type="entry name" value="PAS-assoc_C"/>
</dbReference>
<feature type="coiled-coil region" evidence="16">
    <location>
        <begin position="13"/>
        <end position="40"/>
    </location>
</feature>
<dbReference type="EC" id="2.7.13.3" evidence="3"/>
<dbReference type="Gene3D" id="1.10.287.130">
    <property type="match status" value="1"/>
</dbReference>
<evidence type="ECO:0000256" key="8">
    <source>
        <dbReference type="ARBA" id="ARBA00022741"/>
    </source>
</evidence>
<dbReference type="PRINTS" id="PR00344">
    <property type="entry name" value="BCTRLSENSOR"/>
</dbReference>
<feature type="domain" description="PAC" evidence="20">
    <location>
        <begin position="489"/>
        <end position="542"/>
    </location>
</feature>
<dbReference type="InterPro" id="IPR003594">
    <property type="entry name" value="HATPase_dom"/>
</dbReference>
<evidence type="ECO:0000313" key="22">
    <source>
        <dbReference type="EMBL" id="SNR53879.1"/>
    </source>
</evidence>
<dbReference type="Pfam" id="PF00512">
    <property type="entry name" value="HisKA"/>
    <property type="match status" value="1"/>
</dbReference>
<dbReference type="SMART" id="SM00086">
    <property type="entry name" value="PAC"/>
    <property type="match status" value="2"/>
</dbReference>
<keyword evidence="12" id="KW-0902">Two-component regulatory system</keyword>
<feature type="modified residue" description="Phosphohistidine" evidence="14">
    <location>
        <position position="1141"/>
    </location>
</feature>
<dbReference type="Pfam" id="PF08448">
    <property type="entry name" value="PAS_4"/>
    <property type="match status" value="1"/>
</dbReference>
<dbReference type="InterPro" id="IPR035965">
    <property type="entry name" value="PAS-like_dom_sf"/>
</dbReference>
<evidence type="ECO:0000256" key="11">
    <source>
        <dbReference type="ARBA" id="ARBA00022989"/>
    </source>
</evidence>
<dbReference type="EMBL" id="FZNS01000003">
    <property type="protein sequence ID" value="SNR53879.1"/>
    <property type="molecule type" value="Genomic_DNA"/>
</dbReference>
<dbReference type="PROSITE" id="PS50894">
    <property type="entry name" value="HPT"/>
    <property type="match status" value="1"/>
</dbReference>
<evidence type="ECO:0000256" key="4">
    <source>
        <dbReference type="ARBA" id="ARBA00022475"/>
    </source>
</evidence>